<keyword evidence="4" id="KW-1185">Reference proteome</keyword>
<proteinExistence type="predicted"/>
<accession>A0ABN7SCM5</accession>
<reference evidence="3 4" key="1">
    <citation type="submission" date="2021-04" db="EMBL/GenBank/DDBJ databases">
        <authorList>
            <person name="Bliznina A."/>
        </authorList>
    </citation>
    <scope>NUCLEOTIDE SEQUENCE [LARGE SCALE GENOMIC DNA]</scope>
</reference>
<evidence type="ECO:0000256" key="1">
    <source>
        <dbReference type="SAM" id="SignalP"/>
    </source>
</evidence>
<name>A0ABN7SCM5_OIKDI</name>
<dbReference type="SUPFAM" id="SSF55718">
    <property type="entry name" value="SCP-like"/>
    <property type="match status" value="1"/>
</dbReference>
<dbReference type="PANTHER" id="PTHR10094:SF25">
    <property type="entry name" value="SCP2 STEROL-BINDING DOMAIN-CONTAINING PROTEIN 1"/>
    <property type="match status" value="1"/>
</dbReference>
<gene>
    <name evidence="3" type="ORF">OKIOD_LOCUS5623</name>
</gene>
<keyword evidence="1" id="KW-0732">Signal</keyword>
<dbReference type="Pfam" id="PF02036">
    <property type="entry name" value="SCP2"/>
    <property type="match status" value="1"/>
</dbReference>
<feature type="chain" id="PRO_5046019467" evidence="1">
    <location>
        <begin position="30"/>
        <end position="164"/>
    </location>
</feature>
<feature type="domain" description="SCP2" evidence="2">
    <location>
        <begin position="69"/>
        <end position="163"/>
    </location>
</feature>
<dbReference type="Proteomes" id="UP001158576">
    <property type="component" value="Chromosome XSR"/>
</dbReference>
<feature type="signal peptide" evidence="1">
    <location>
        <begin position="1"/>
        <end position="29"/>
    </location>
</feature>
<dbReference type="PANTHER" id="PTHR10094">
    <property type="entry name" value="STEROL CARRIER PROTEIN 2 SCP-2 FAMILY PROTEIN"/>
    <property type="match status" value="1"/>
</dbReference>
<dbReference type="Gene3D" id="3.30.1050.10">
    <property type="entry name" value="SCP2 sterol-binding domain"/>
    <property type="match status" value="1"/>
</dbReference>
<evidence type="ECO:0000259" key="2">
    <source>
        <dbReference type="Pfam" id="PF02036"/>
    </source>
</evidence>
<evidence type="ECO:0000313" key="4">
    <source>
        <dbReference type="Proteomes" id="UP001158576"/>
    </source>
</evidence>
<sequence length="164" mass="17817">MIFSARRLFLILILFGFLVFFLLNLSVNAADDEKREARPALARAVSVRPLSVSVQNLLGSDAVFAKMGDKIDAAAVAKVKGVFRFDIQEKKKTVKTWTADLKNGDGSLVEGEGTKPDVTIIVSDEDFVKLAAGELDAQKAFFSGKLKVKGNIMLSQKLGAILKN</sequence>
<dbReference type="EMBL" id="OU015569">
    <property type="protein sequence ID" value="CAG5095174.1"/>
    <property type="molecule type" value="Genomic_DNA"/>
</dbReference>
<protein>
    <submittedName>
        <fullName evidence="3">Oidioi.mRNA.OKI2018_I69.XSR.g14065.t1.cds</fullName>
    </submittedName>
</protein>
<dbReference type="InterPro" id="IPR003033">
    <property type="entry name" value="SCP2_sterol-bd_dom"/>
</dbReference>
<organism evidence="3 4">
    <name type="scientific">Oikopleura dioica</name>
    <name type="common">Tunicate</name>
    <dbReference type="NCBI Taxonomy" id="34765"/>
    <lineage>
        <taxon>Eukaryota</taxon>
        <taxon>Metazoa</taxon>
        <taxon>Chordata</taxon>
        <taxon>Tunicata</taxon>
        <taxon>Appendicularia</taxon>
        <taxon>Copelata</taxon>
        <taxon>Oikopleuridae</taxon>
        <taxon>Oikopleura</taxon>
    </lineage>
</organism>
<dbReference type="InterPro" id="IPR036527">
    <property type="entry name" value="SCP2_sterol-bd_dom_sf"/>
</dbReference>
<evidence type="ECO:0000313" key="3">
    <source>
        <dbReference type="EMBL" id="CAG5095174.1"/>
    </source>
</evidence>